<comment type="caution">
    <text evidence="1">The sequence shown here is derived from an EMBL/GenBank/DDBJ whole genome shotgun (WGS) entry which is preliminary data.</text>
</comment>
<evidence type="ECO:0000313" key="2">
    <source>
        <dbReference type="Proteomes" id="UP000821865"/>
    </source>
</evidence>
<accession>A0ACB8D4H2</accession>
<dbReference type="Proteomes" id="UP000821865">
    <property type="component" value="Chromosome 3"/>
</dbReference>
<reference evidence="1" key="1">
    <citation type="submission" date="2020-05" db="EMBL/GenBank/DDBJ databases">
        <title>Large-scale comparative analyses of tick genomes elucidate their genetic diversity and vector capacities.</title>
        <authorList>
            <person name="Jia N."/>
            <person name="Wang J."/>
            <person name="Shi W."/>
            <person name="Du L."/>
            <person name="Sun Y."/>
            <person name="Zhan W."/>
            <person name="Jiang J."/>
            <person name="Wang Q."/>
            <person name="Zhang B."/>
            <person name="Ji P."/>
            <person name="Sakyi L.B."/>
            <person name="Cui X."/>
            <person name="Yuan T."/>
            <person name="Jiang B."/>
            <person name="Yang W."/>
            <person name="Lam T.T.-Y."/>
            <person name="Chang Q."/>
            <person name="Ding S."/>
            <person name="Wang X."/>
            <person name="Zhu J."/>
            <person name="Ruan X."/>
            <person name="Zhao L."/>
            <person name="Wei J."/>
            <person name="Que T."/>
            <person name="Du C."/>
            <person name="Cheng J."/>
            <person name="Dai P."/>
            <person name="Han X."/>
            <person name="Huang E."/>
            <person name="Gao Y."/>
            <person name="Liu J."/>
            <person name="Shao H."/>
            <person name="Ye R."/>
            <person name="Li L."/>
            <person name="Wei W."/>
            <person name="Wang X."/>
            <person name="Wang C."/>
            <person name="Yang T."/>
            <person name="Huo Q."/>
            <person name="Li W."/>
            <person name="Guo W."/>
            <person name="Chen H."/>
            <person name="Zhou L."/>
            <person name="Ni X."/>
            <person name="Tian J."/>
            <person name="Zhou Y."/>
            <person name="Sheng Y."/>
            <person name="Liu T."/>
            <person name="Pan Y."/>
            <person name="Xia L."/>
            <person name="Li J."/>
            <person name="Zhao F."/>
            <person name="Cao W."/>
        </authorList>
    </citation>
    <scope>NUCLEOTIDE SEQUENCE</scope>
    <source>
        <strain evidence="1">Dsil-2018</strain>
    </source>
</reference>
<dbReference type="EMBL" id="CM023472">
    <property type="protein sequence ID" value="KAH7959374.1"/>
    <property type="molecule type" value="Genomic_DNA"/>
</dbReference>
<sequence length="359" mass="40385">MAIKHSDNAGKSALVISDSKAACRMYIQGRLPRSVLRIIEQWGEFFAKYTNNTYQGVDSVFLQTHVINMLEMLLEDKSVGEKGLRHLVAWSVYTQLVDYTKPWSLVGHKKASDACYEHVGRAMKLALVSPYLQSIGKPMMLERVRTMFANIRNVFRDAFNFSTWVKGDVREIAIRKLDRMKSRVGSPGLHLDAAFVEELYRPFPDVPLDGLFPTWIKAVSLSSHYLWTDQTTWLYDEAAVNAFYRLTQNTIVIPTAIIQRPLYYYEGPLALSYGGLGMVNLLLHVHIRVWNRHTVHTLKSSSLFRAPPLGALRSMRGHLDGFRSARVAAGALSRAVVPSPDEFYVSSTGIGSETAAVEG</sequence>
<keyword evidence="2" id="KW-1185">Reference proteome</keyword>
<organism evidence="1 2">
    <name type="scientific">Dermacentor silvarum</name>
    <name type="common">Tick</name>
    <dbReference type="NCBI Taxonomy" id="543639"/>
    <lineage>
        <taxon>Eukaryota</taxon>
        <taxon>Metazoa</taxon>
        <taxon>Ecdysozoa</taxon>
        <taxon>Arthropoda</taxon>
        <taxon>Chelicerata</taxon>
        <taxon>Arachnida</taxon>
        <taxon>Acari</taxon>
        <taxon>Parasitiformes</taxon>
        <taxon>Ixodida</taxon>
        <taxon>Ixodoidea</taxon>
        <taxon>Ixodidae</taxon>
        <taxon>Rhipicephalinae</taxon>
        <taxon>Dermacentor</taxon>
    </lineage>
</organism>
<protein>
    <submittedName>
        <fullName evidence="1">Uncharacterized protein</fullName>
    </submittedName>
</protein>
<gene>
    <name evidence="1" type="ORF">HPB49_010626</name>
</gene>
<name>A0ACB8D4H2_DERSI</name>
<proteinExistence type="predicted"/>
<evidence type="ECO:0000313" key="1">
    <source>
        <dbReference type="EMBL" id="KAH7959374.1"/>
    </source>
</evidence>